<evidence type="ECO:0000256" key="4">
    <source>
        <dbReference type="ARBA" id="ARBA00022989"/>
    </source>
</evidence>
<evidence type="ECO:0000313" key="8">
    <source>
        <dbReference type="Proteomes" id="UP000094329"/>
    </source>
</evidence>
<keyword evidence="2" id="KW-1003">Cell membrane</keyword>
<dbReference type="PIRSF" id="PIRSF006324">
    <property type="entry name" value="LeuE"/>
    <property type="match status" value="1"/>
</dbReference>
<feature type="transmembrane region" description="Helical" evidence="6">
    <location>
        <begin position="6"/>
        <end position="28"/>
    </location>
</feature>
<comment type="subcellular location">
    <subcellularLocation>
        <location evidence="1">Cell membrane</location>
        <topology evidence="1">Multi-pass membrane protein</topology>
    </subcellularLocation>
</comment>
<evidence type="ECO:0000256" key="6">
    <source>
        <dbReference type="SAM" id="Phobius"/>
    </source>
</evidence>
<dbReference type="EMBL" id="MDTU01000001">
    <property type="protein sequence ID" value="ODN43517.1"/>
    <property type="molecule type" value="Genomic_DNA"/>
</dbReference>
<keyword evidence="4 6" id="KW-1133">Transmembrane helix</keyword>
<evidence type="ECO:0000313" key="7">
    <source>
        <dbReference type="EMBL" id="ODN43517.1"/>
    </source>
</evidence>
<reference evidence="7 8" key="1">
    <citation type="submission" date="2016-08" db="EMBL/GenBank/DDBJ databases">
        <title>Draft genome sequence of Candidatus Piscirickettsia litoralis, from seawater.</title>
        <authorList>
            <person name="Wan X."/>
            <person name="Lee A.J."/>
            <person name="Hou S."/>
            <person name="Donachie S.P."/>
        </authorList>
    </citation>
    <scope>NUCLEOTIDE SEQUENCE [LARGE SCALE GENOMIC DNA]</scope>
    <source>
        <strain evidence="7 8">Y2</strain>
    </source>
</reference>
<feature type="transmembrane region" description="Helical" evidence="6">
    <location>
        <begin position="118"/>
        <end position="138"/>
    </location>
</feature>
<gene>
    <name evidence="7" type="ORF">BGC07_12065</name>
</gene>
<sequence>MSIADILTFASLVFFLAIIPGPNALLILQTSLSQDKKQAYANIFGITLAFYIHASISAFGLSYLFSTSSLAFNILKWLGVAYLIWLGATNLHSALKTRLHTNTSISAEKQAKNLCNNFVKGLLTNLLNPKIILFYLAIFPQFVHHSALLKDSLVLGSLHAFIVASWFILVVALAGQFKNRLNAPRSKSWLKGISGSLFIGFGIKLALLSR</sequence>
<keyword evidence="8" id="KW-1185">Reference proteome</keyword>
<evidence type="ECO:0000256" key="3">
    <source>
        <dbReference type="ARBA" id="ARBA00022692"/>
    </source>
</evidence>
<keyword evidence="3 6" id="KW-0812">Transmembrane</keyword>
<organism evidence="7 8">
    <name type="scientific">Piscirickettsia litoralis</name>
    <dbReference type="NCBI Taxonomy" id="1891921"/>
    <lineage>
        <taxon>Bacteria</taxon>
        <taxon>Pseudomonadati</taxon>
        <taxon>Pseudomonadota</taxon>
        <taxon>Gammaproteobacteria</taxon>
        <taxon>Thiotrichales</taxon>
        <taxon>Piscirickettsiaceae</taxon>
        <taxon>Piscirickettsia</taxon>
    </lineage>
</organism>
<evidence type="ECO:0000256" key="1">
    <source>
        <dbReference type="ARBA" id="ARBA00004651"/>
    </source>
</evidence>
<dbReference type="InterPro" id="IPR001123">
    <property type="entry name" value="LeuE-type"/>
</dbReference>
<accession>A0ABX3A3T1</accession>
<proteinExistence type="predicted"/>
<keyword evidence="5 6" id="KW-0472">Membrane</keyword>
<feature type="transmembrane region" description="Helical" evidence="6">
    <location>
        <begin position="70"/>
        <end position="88"/>
    </location>
</feature>
<dbReference type="PANTHER" id="PTHR30086">
    <property type="entry name" value="ARGININE EXPORTER PROTEIN ARGO"/>
    <property type="match status" value="1"/>
</dbReference>
<evidence type="ECO:0000256" key="5">
    <source>
        <dbReference type="ARBA" id="ARBA00023136"/>
    </source>
</evidence>
<feature type="transmembrane region" description="Helical" evidence="6">
    <location>
        <begin position="158"/>
        <end position="177"/>
    </location>
</feature>
<dbReference type="RefSeq" id="WP_069313314.1">
    <property type="nucleotide sequence ID" value="NZ_MDTU01000001.1"/>
</dbReference>
<feature type="transmembrane region" description="Helical" evidence="6">
    <location>
        <begin position="40"/>
        <end position="64"/>
    </location>
</feature>
<comment type="caution">
    <text evidence="7">The sequence shown here is derived from an EMBL/GenBank/DDBJ whole genome shotgun (WGS) entry which is preliminary data.</text>
</comment>
<feature type="transmembrane region" description="Helical" evidence="6">
    <location>
        <begin position="189"/>
        <end position="208"/>
    </location>
</feature>
<protein>
    <submittedName>
        <fullName evidence="7">Homoserine lactone transporter</fullName>
    </submittedName>
</protein>
<dbReference type="Pfam" id="PF01810">
    <property type="entry name" value="LysE"/>
    <property type="match status" value="1"/>
</dbReference>
<dbReference type="PANTHER" id="PTHR30086:SF20">
    <property type="entry name" value="ARGININE EXPORTER PROTEIN ARGO-RELATED"/>
    <property type="match status" value="1"/>
</dbReference>
<dbReference type="Proteomes" id="UP000094329">
    <property type="component" value="Unassembled WGS sequence"/>
</dbReference>
<evidence type="ECO:0000256" key="2">
    <source>
        <dbReference type="ARBA" id="ARBA00022475"/>
    </source>
</evidence>
<name>A0ABX3A3T1_9GAMM</name>